<dbReference type="AlphaFoldDB" id="A0A0P1AUZ8"/>
<organism evidence="1 2">
    <name type="scientific">Plasmopara halstedii</name>
    <name type="common">Downy mildew of sunflower</name>
    <dbReference type="NCBI Taxonomy" id="4781"/>
    <lineage>
        <taxon>Eukaryota</taxon>
        <taxon>Sar</taxon>
        <taxon>Stramenopiles</taxon>
        <taxon>Oomycota</taxon>
        <taxon>Peronosporomycetes</taxon>
        <taxon>Peronosporales</taxon>
        <taxon>Peronosporaceae</taxon>
        <taxon>Plasmopara</taxon>
    </lineage>
</organism>
<evidence type="ECO:0000313" key="1">
    <source>
        <dbReference type="EMBL" id="CEG45808.1"/>
    </source>
</evidence>
<protein>
    <submittedName>
        <fullName evidence="1">Uncharacterized protein</fullName>
    </submittedName>
</protein>
<dbReference type="RefSeq" id="XP_024582177.1">
    <property type="nucleotide sequence ID" value="XM_024716594.1"/>
</dbReference>
<evidence type="ECO:0000313" key="2">
    <source>
        <dbReference type="Proteomes" id="UP000054928"/>
    </source>
</evidence>
<dbReference type="Proteomes" id="UP000054928">
    <property type="component" value="Unassembled WGS sequence"/>
</dbReference>
<proteinExistence type="predicted"/>
<sequence>MAQEFALAFRPRSELLSNGQKCKIGDNVIIWVFRTVRGLILDHPYPLHLFQVANGAA</sequence>
<dbReference type="GeneID" id="36397135"/>
<name>A0A0P1AUZ8_PLAHL</name>
<dbReference type="EMBL" id="CCYD01001640">
    <property type="protein sequence ID" value="CEG45808.1"/>
    <property type="molecule type" value="Genomic_DNA"/>
</dbReference>
<reference evidence="2" key="1">
    <citation type="submission" date="2014-09" db="EMBL/GenBank/DDBJ databases">
        <authorList>
            <person name="Sharma Rahul"/>
            <person name="Thines Marco"/>
        </authorList>
    </citation>
    <scope>NUCLEOTIDE SEQUENCE [LARGE SCALE GENOMIC DNA]</scope>
</reference>
<keyword evidence="2" id="KW-1185">Reference proteome</keyword>
<accession>A0A0P1AUZ8</accession>